<evidence type="ECO:0000313" key="6">
    <source>
        <dbReference type="EMBL" id="KAF6153889.1"/>
    </source>
</evidence>
<protein>
    <recommendedName>
        <fullName evidence="5">Apple domain-containing protein</fullName>
    </recommendedName>
</protein>
<feature type="transmembrane region" description="Helical" evidence="4">
    <location>
        <begin position="179"/>
        <end position="202"/>
    </location>
</feature>
<dbReference type="PANTHER" id="PTHR32444:SF247">
    <property type="entry name" value="OS01G0958200 PROTEIN"/>
    <property type="match status" value="1"/>
</dbReference>
<keyword evidence="4" id="KW-1133">Transmembrane helix</keyword>
<proteinExistence type="predicted"/>
<evidence type="ECO:0000256" key="3">
    <source>
        <dbReference type="SAM" id="MobiDB-lite"/>
    </source>
</evidence>
<sequence>MYELKSSPLISILILNQINGDGTLQRISWIKPTHYWDINKSWPKDLCDTYKRYRAYSNYDIDDTPICTCLKGFKEISKWKSSDYSRGCVLKKPLKYAKRYGYVKYSGVKLSDTSKTWVNKNIDLKVCKVRCLANCSCMAYPYLNINDDGSSCVMWLGDILVIQQYDDLYNQLPTSEIGYANWAITVVSVGTFLLSLGGWFIWYQEKVKSCTELKRDEDSLPAEVRRQGCNGRGEGGRAEADVLWTKRPRGSTTGPSRLAPGRAGQSRAGGGRVAYLQVDGDPASPLKCNKMLGYTERSDATSRRGRGIGTGKLQPSEFDCEVLLGLWAEEWVINRALQALRLADCTVDVS</sequence>
<dbReference type="OrthoDB" id="1429526at2759"/>
<keyword evidence="1" id="KW-0732">Signal</keyword>
<gene>
    <name evidence="6" type="ORF">GIB67_023666</name>
</gene>
<evidence type="ECO:0000256" key="1">
    <source>
        <dbReference type="ARBA" id="ARBA00022729"/>
    </source>
</evidence>
<dbReference type="EMBL" id="JACGCM010001549">
    <property type="protein sequence ID" value="KAF6153889.1"/>
    <property type="molecule type" value="Genomic_DNA"/>
</dbReference>
<dbReference type="AlphaFoldDB" id="A0A7J7MG41"/>
<dbReference type="Pfam" id="PF00954">
    <property type="entry name" value="S_locus_glycop"/>
    <property type="match status" value="1"/>
</dbReference>
<dbReference type="InterPro" id="IPR000858">
    <property type="entry name" value="S_locus_glycoprot_dom"/>
</dbReference>
<evidence type="ECO:0000256" key="2">
    <source>
        <dbReference type="ARBA" id="ARBA00023157"/>
    </source>
</evidence>
<feature type="region of interest" description="Disordered" evidence="3">
    <location>
        <begin position="247"/>
        <end position="269"/>
    </location>
</feature>
<comment type="caution">
    <text evidence="6">The sequence shown here is derived from an EMBL/GenBank/DDBJ whole genome shotgun (WGS) entry which is preliminary data.</text>
</comment>
<dbReference type="SMART" id="SM00473">
    <property type="entry name" value="PAN_AP"/>
    <property type="match status" value="1"/>
</dbReference>
<keyword evidence="7" id="KW-1185">Reference proteome</keyword>
<accession>A0A7J7MG41</accession>
<keyword evidence="4" id="KW-0472">Membrane</keyword>
<evidence type="ECO:0000256" key="4">
    <source>
        <dbReference type="SAM" id="Phobius"/>
    </source>
</evidence>
<name>A0A7J7MG41_9MAGN</name>
<dbReference type="Proteomes" id="UP000541444">
    <property type="component" value="Unassembled WGS sequence"/>
</dbReference>
<dbReference type="PANTHER" id="PTHR32444">
    <property type="entry name" value="BULB-TYPE LECTIN DOMAIN-CONTAINING PROTEIN"/>
    <property type="match status" value="1"/>
</dbReference>
<dbReference type="PROSITE" id="PS50948">
    <property type="entry name" value="PAN"/>
    <property type="match status" value="1"/>
</dbReference>
<evidence type="ECO:0000259" key="5">
    <source>
        <dbReference type="PROSITE" id="PS50948"/>
    </source>
</evidence>
<organism evidence="6 7">
    <name type="scientific">Kingdonia uniflora</name>
    <dbReference type="NCBI Taxonomy" id="39325"/>
    <lineage>
        <taxon>Eukaryota</taxon>
        <taxon>Viridiplantae</taxon>
        <taxon>Streptophyta</taxon>
        <taxon>Embryophyta</taxon>
        <taxon>Tracheophyta</taxon>
        <taxon>Spermatophyta</taxon>
        <taxon>Magnoliopsida</taxon>
        <taxon>Ranunculales</taxon>
        <taxon>Circaeasteraceae</taxon>
        <taxon>Kingdonia</taxon>
    </lineage>
</organism>
<dbReference type="CDD" id="cd01098">
    <property type="entry name" value="PAN_AP_plant"/>
    <property type="match status" value="1"/>
</dbReference>
<feature type="domain" description="Apple" evidence="5">
    <location>
        <begin position="88"/>
        <end position="173"/>
    </location>
</feature>
<dbReference type="InterPro" id="IPR003609">
    <property type="entry name" value="Pan_app"/>
</dbReference>
<reference evidence="6 7" key="1">
    <citation type="journal article" date="2020" name="IScience">
        <title>Genome Sequencing of the Endangered Kingdonia uniflora (Circaeasteraceae, Ranunculales) Reveals Potential Mechanisms of Evolutionary Specialization.</title>
        <authorList>
            <person name="Sun Y."/>
            <person name="Deng T."/>
            <person name="Zhang A."/>
            <person name="Moore M.J."/>
            <person name="Landis J.B."/>
            <person name="Lin N."/>
            <person name="Zhang H."/>
            <person name="Zhang X."/>
            <person name="Huang J."/>
            <person name="Zhang X."/>
            <person name="Sun H."/>
            <person name="Wang H."/>
        </authorList>
    </citation>
    <scope>NUCLEOTIDE SEQUENCE [LARGE SCALE GENOMIC DNA]</scope>
    <source>
        <strain evidence="6">TB1705</strain>
        <tissue evidence="6">Leaf</tissue>
    </source>
</reference>
<evidence type="ECO:0000313" key="7">
    <source>
        <dbReference type="Proteomes" id="UP000541444"/>
    </source>
</evidence>
<keyword evidence="4" id="KW-0812">Transmembrane</keyword>
<dbReference type="Pfam" id="PF08276">
    <property type="entry name" value="PAN_2"/>
    <property type="match status" value="1"/>
</dbReference>
<dbReference type="GO" id="GO:0048544">
    <property type="term" value="P:recognition of pollen"/>
    <property type="evidence" value="ECO:0007669"/>
    <property type="project" value="InterPro"/>
</dbReference>
<keyword evidence="2" id="KW-1015">Disulfide bond</keyword>